<comment type="similarity">
    <text evidence="5">Belongs to the SAT4 family.</text>
</comment>
<organism evidence="9 10">
    <name type="scientific">Pseudomassariella vexata</name>
    <dbReference type="NCBI Taxonomy" id="1141098"/>
    <lineage>
        <taxon>Eukaryota</taxon>
        <taxon>Fungi</taxon>
        <taxon>Dikarya</taxon>
        <taxon>Ascomycota</taxon>
        <taxon>Pezizomycotina</taxon>
        <taxon>Sordariomycetes</taxon>
        <taxon>Xylariomycetidae</taxon>
        <taxon>Amphisphaeriales</taxon>
        <taxon>Pseudomassariaceae</taxon>
        <taxon>Pseudomassariella</taxon>
    </lineage>
</organism>
<gene>
    <name evidence="9" type="ORF">BCR38DRAFT_527394</name>
</gene>
<feature type="transmembrane region" description="Helical" evidence="7">
    <location>
        <begin position="53"/>
        <end position="76"/>
    </location>
</feature>
<feature type="transmembrane region" description="Helical" evidence="7">
    <location>
        <begin position="218"/>
        <end position="238"/>
    </location>
</feature>
<protein>
    <recommendedName>
        <fullName evidence="8">Rhodopsin domain-containing protein</fullName>
    </recommendedName>
</protein>
<dbReference type="Proteomes" id="UP000193689">
    <property type="component" value="Unassembled WGS sequence"/>
</dbReference>
<dbReference type="PANTHER" id="PTHR33048:SF15">
    <property type="entry name" value="INTEGRAL MEMBRANE PROTEIN"/>
    <property type="match status" value="1"/>
</dbReference>
<feature type="transmembrane region" description="Helical" evidence="7">
    <location>
        <begin position="16"/>
        <end position="41"/>
    </location>
</feature>
<dbReference type="InterPro" id="IPR052337">
    <property type="entry name" value="SAT4-like"/>
</dbReference>
<evidence type="ECO:0000256" key="2">
    <source>
        <dbReference type="ARBA" id="ARBA00022692"/>
    </source>
</evidence>
<evidence type="ECO:0000256" key="3">
    <source>
        <dbReference type="ARBA" id="ARBA00022989"/>
    </source>
</evidence>
<evidence type="ECO:0000256" key="7">
    <source>
        <dbReference type="SAM" id="Phobius"/>
    </source>
</evidence>
<comment type="subcellular location">
    <subcellularLocation>
        <location evidence="1">Membrane</location>
        <topology evidence="1">Multi-pass membrane protein</topology>
    </subcellularLocation>
</comment>
<evidence type="ECO:0000313" key="10">
    <source>
        <dbReference type="Proteomes" id="UP000193689"/>
    </source>
</evidence>
<feature type="transmembrane region" description="Helical" evidence="7">
    <location>
        <begin position="130"/>
        <end position="153"/>
    </location>
</feature>
<feature type="compositionally biased region" description="Basic and acidic residues" evidence="6">
    <location>
        <begin position="341"/>
        <end position="353"/>
    </location>
</feature>
<dbReference type="PANTHER" id="PTHR33048">
    <property type="entry name" value="PTH11-LIKE INTEGRAL MEMBRANE PROTEIN (AFU_ORTHOLOGUE AFUA_5G11245)"/>
    <property type="match status" value="1"/>
</dbReference>
<dbReference type="InParanoid" id="A0A1Y2DI94"/>
<dbReference type="GO" id="GO:0016020">
    <property type="term" value="C:membrane"/>
    <property type="evidence" value="ECO:0007669"/>
    <property type="project" value="UniProtKB-SubCell"/>
</dbReference>
<evidence type="ECO:0000259" key="8">
    <source>
        <dbReference type="Pfam" id="PF20684"/>
    </source>
</evidence>
<dbReference type="RefSeq" id="XP_040711686.1">
    <property type="nucleotide sequence ID" value="XM_040865392.1"/>
</dbReference>
<evidence type="ECO:0000256" key="6">
    <source>
        <dbReference type="SAM" id="MobiDB-lite"/>
    </source>
</evidence>
<dbReference type="OrthoDB" id="9976870at2759"/>
<comment type="caution">
    <text evidence="9">The sequence shown here is derived from an EMBL/GenBank/DDBJ whole genome shotgun (WGS) entry which is preliminary data.</text>
</comment>
<dbReference type="InterPro" id="IPR049326">
    <property type="entry name" value="Rhodopsin_dom_fungi"/>
</dbReference>
<feature type="transmembrane region" description="Helical" evidence="7">
    <location>
        <begin position="186"/>
        <end position="206"/>
    </location>
</feature>
<accession>A0A1Y2DI94</accession>
<dbReference type="Pfam" id="PF20684">
    <property type="entry name" value="Fung_rhodopsin"/>
    <property type="match status" value="1"/>
</dbReference>
<feature type="domain" description="Rhodopsin" evidence="8">
    <location>
        <begin position="37"/>
        <end position="280"/>
    </location>
</feature>
<name>A0A1Y2DI94_9PEZI</name>
<evidence type="ECO:0000256" key="4">
    <source>
        <dbReference type="ARBA" id="ARBA00023136"/>
    </source>
</evidence>
<feature type="compositionally biased region" description="Polar residues" evidence="6">
    <location>
        <begin position="287"/>
        <end position="298"/>
    </location>
</feature>
<feature type="compositionally biased region" description="Basic and acidic residues" evidence="6">
    <location>
        <begin position="315"/>
        <end position="324"/>
    </location>
</feature>
<feature type="compositionally biased region" description="Polar residues" evidence="6">
    <location>
        <begin position="366"/>
        <end position="389"/>
    </location>
</feature>
<keyword evidence="4 7" id="KW-0472">Membrane</keyword>
<dbReference type="EMBL" id="MCFJ01000015">
    <property type="protein sequence ID" value="ORY58874.1"/>
    <property type="molecule type" value="Genomic_DNA"/>
</dbReference>
<sequence>MADNGTDASYIPLTGLSLAIVVSSLICLVLSVTAVGIRTYVRLADKLFGLDDSLVLAGTLVYVVDVGLACDAAFMGVGQPDSKQNAFFAEESKKYFTIWILVYVIGLATIKSSICVTMARIADTQTLYRVAVYVLLGITWTSFLVTFIGVLVFCRPIEGNWKASLVLSGEATCASMETMIGLSQTATGTTIVTDLACAILPGLILWKTQMNLRHKLAVFALLSFASTASIMTMIRAPYINHYNNPEDNLMFWVGHIVLFSNIETGIGCVASSIPAVRSFILRKNKPTESTDQTPSSRPKSLVTFGSAPIARGQNKSRDRFRNSTDKGLSFATVHHNQRDWERLHDGDSDKAMLGEDEVPSNEVGAHTNTIELSNSPEHGNTLYASSRQE</sequence>
<dbReference type="AlphaFoldDB" id="A0A1Y2DI94"/>
<evidence type="ECO:0000256" key="5">
    <source>
        <dbReference type="ARBA" id="ARBA00038359"/>
    </source>
</evidence>
<keyword evidence="2 7" id="KW-0812">Transmembrane</keyword>
<keyword evidence="3 7" id="KW-1133">Transmembrane helix</keyword>
<dbReference type="GeneID" id="63781604"/>
<reference evidence="9 10" key="1">
    <citation type="submission" date="2016-07" db="EMBL/GenBank/DDBJ databases">
        <title>Pervasive Adenine N6-methylation of Active Genes in Fungi.</title>
        <authorList>
            <consortium name="DOE Joint Genome Institute"/>
            <person name="Mondo S.J."/>
            <person name="Dannebaum R.O."/>
            <person name="Kuo R.C."/>
            <person name="Labutti K."/>
            <person name="Haridas S."/>
            <person name="Kuo A."/>
            <person name="Salamov A."/>
            <person name="Ahrendt S.R."/>
            <person name="Lipzen A."/>
            <person name="Sullivan W."/>
            <person name="Andreopoulos W.B."/>
            <person name="Clum A."/>
            <person name="Lindquist E."/>
            <person name="Daum C."/>
            <person name="Ramamoorthy G.K."/>
            <person name="Gryganskyi A."/>
            <person name="Culley D."/>
            <person name="Magnuson J.K."/>
            <person name="James T.Y."/>
            <person name="O'Malley M.A."/>
            <person name="Stajich J.E."/>
            <person name="Spatafora J.W."/>
            <person name="Visel A."/>
            <person name="Grigoriev I.V."/>
        </authorList>
    </citation>
    <scope>NUCLEOTIDE SEQUENCE [LARGE SCALE GENOMIC DNA]</scope>
    <source>
        <strain evidence="9 10">CBS 129021</strain>
    </source>
</reference>
<evidence type="ECO:0000256" key="1">
    <source>
        <dbReference type="ARBA" id="ARBA00004141"/>
    </source>
</evidence>
<proteinExistence type="inferred from homology"/>
<evidence type="ECO:0000313" key="9">
    <source>
        <dbReference type="EMBL" id="ORY58874.1"/>
    </source>
</evidence>
<keyword evidence="10" id="KW-1185">Reference proteome</keyword>
<feature type="region of interest" description="Disordered" evidence="6">
    <location>
        <begin position="285"/>
        <end position="327"/>
    </location>
</feature>
<feature type="region of interest" description="Disordered" evidence="6">
    <location>
        <begin position="341"/>
        <end position="389"/>
    </location>
</feature>
<feature type="transmembrane region" description="Helical" evidence="7">
    <location>
        <begin position="250"/>
        <end position="276"/>
    </location>
</feature>
<feature type="transmembrane region" description="Helical" evidence="7">
    <location>
        <begin position="96"/>
        <end position="118"/>
    </location>
</feature>